<dbReference type="InterPro" id="IPR045079">
    <property type="entry name" value="Oxoprolinase-like"/>
</dbReference>
<evidence type="ECO:0000313" key="4">
    <source>
        <dbReference type="EMBL" id="ATW24967.1"/>
    </source>
</evidence>
<dbReference type="InterPro" id="IPR043129">
    <property type="entry name" value="ATPase_NBD"/>
</dbReference>
<organism evidence="4 5">
    <name type="scientific">Formimonas warabiya</name>
    <dbReference type="NCBI Taxonomy" id="1761012"/>
    <lineage>
        <taxon>Bacteria</taxon>
        <taxon>Bacillati</taxon>
        <taxon>Bacillota</taxon>
        <taxon>Clostridia</taxon>
        <taxon>Eubacteriales</taxon>
        <taxon>Peptococcaceae</taxon>
        <taxon>Candidatus Formimonas</taxon>
    </lineage>
</organism>
<name>A0A3G1KRA0_FORW1</name>
<feature type="domain" description="Hydantoinase/oxoprolinase N-terminal" evidence="2">
    <location>
        <begin position="4"/>
        <end position="182"/>
    </location>
</feature>
<dbReference type="RefSeq" id="WP_148134207.1">
    <property type="nucleotide sequence ID" value="NZ_CP017634.1"/>
</dbReference>
<dbReference type="OrthoDB" id="9768323at2"/>
<evidence type="ECO:0000313" key="5">
    <source>
        <dbReference type="Proteomes" id="UP000323521"/>
    </source>
</evidence>
<dbReference type="PANTHER" id="PTHR11365">
    <property type="entry name" value="5-OXOPROLINASE RELATED"/>
    <property type="match status" value="1"/>
</dbReference>
<evidence type="ECO:0000259" key="3">
    <source>
        <dbReference type="Pfam" id="PF19278"/>
    </source>
</evidence>
<dbReference type="GO" id="GO:0006749">
    <property type="term" value="P:glutathione metabolic process"/>
    <property type="evidence" value="ECO:0007669"/>
    <property type="project" value="TreeGrafter"/>
</dbReference>
<reference evidence="4 5" key="1">
    <citation type="submission" date="2016-10" db="EMBL/GenBank/DDBJ databases">
        <title>Complete Genome Sequence of Peptococcaceae strain DCMF.</title>
        <authorList>
            <person name="Edwards R.J."/>
            <person name="Holland S.I."/>
            <person name="Deshpande N.P."/>
            <person name="Wong Y.K."/>
            <person name="Ertan H."/>
            <person name="Manefield M."/>
            <person name="Russell T.L."/>
            <person name="Lee M.J."/>
        </authorList>
    </citation>
    <scope>NUCLEOTIDE SEQUENCE [LARGE SCALE GENOMIC DNA]</scope>
    <source>
        <strain evidence="4 5">DCMF</strain>
    </source>
</reference>
<dbReference type="InterPro" id="IPR002821">
    <property type="entry name" value="Hydantoinase_A"/>
</dbReference>
<dbReference type="SUPFAM" id="SSF53067">
    <property type="entry name" value="Actin-like ATPase domain"/>
    <property type="match status" value="1"/>
</dbReference>
<feature type="domain" description="Hydantoinase A/oxoprolinase" evidence="1">
    <location>
        <begin position="203"/>
        <end position="490"/>
    </location>
</feature>
<dbReference type="Proteomes" id="UP000323521">
    <property type="component" value="Chromosome"/>
</dbReference>
<proteinExistence type="predicted"/>
<gene>
    <name evidence="4" type="ORF">DCMF_09450</name>
</gene>
<dbReference type="InterPro" id="IPR008040">
    <property type="entry name" value="Hydant_A_N"/>
</dbReference>
<accession>A0A3G1KRA0</accession>
<evidence type="ECO:0000259" key="2">
    <source>
        <dbReference type="Pfam" id="PF05378"/>
    </source>
</evidence>
<evidence type="ECO:0000259" key="1">
    <source>
        <dbReference type="Pfam" id="PF01968"/>
    </source>
</evidence>
<dbReference type="InterPro" id="IPR049517">
    <property type="entry name" value="ACX-like_C"/>
</dbReference>
<keyword evidence="5" id="KW-1185">Reference proteome</keyword>
<feature type="domain" description="Acetophenone carboxylase-like C-terminal" evidence="3">
    <location>
        <begin position="503"/>
        <end position="673"/>
    </location>
</feature>
<dbReference type="PANTHER" id="PTHR11365:SF23">
    <property type="entry name" value="HYPOTHETICAL 5-OXOPROLINASE (EUROFUNG)-RELATED"/>
    <property type="match status" value="1"/>
</dbReference>
<protein>
    <submittedName>
        <fullName evidence="4">5-oxoprolinase</fullName>
    </submittedName>
</protein>
<dbReference type="GO" id="GO:0005829">
    <property type="term" value="C:cytosol"/>
    <property type="evidence" value="ECO:0007669"/>
    <property type="project" value="TreeGrafter"/>
</dbReference>
<dbReference type="AlphaFoldDB" id="A0A3G1KRA0"/>
<dbReference type="Pfam" id="PF01968">
    <property type="entry name" value="Hydantoinase_A"/>
    <property type="match status" value="1"/>
</dbReference>
<dbReference type="KEGG" id="fwa:DCMF_09450"/>
<dbReference type="GO" id="GO:0017168">
    <property type="term" value="F:5-oxoprolinase (ATP-hydrolyzing) activity"/>
    <property type="evidence" value="ECO:0007669"/>
    <property type="project" value="TreeGrafter"/>
</dbReference>
<dbReference type="EMBL" id="CP017634">
    <property type="protein sequence ID" value="ATW24967.1"/>
    <property type="molecule type" value="Genomic_DNA"/>
</dbReference>
<dbReference type="Pfam" id="PF19278">
    <property type="entry name" value="Hydant_A_C"/>
    <property type="match status" value="1"/>
</dbReference>
<dbReference type="Pfam" id="PF05378">
    <property type="entry name" value="Hydant_A_N"/>
    <property type="match status" value="1"/>
</dbReference>
<sequence length="687" mass="75256">MGFRLGVDTGGTFTDIGLIHEETGAVAVTKVPSTPDNPARAVVNGVIDILGKEGIAPRDIDFFIHGTTVATNALLELKGARTALITTEGFQDVLHIGRQTRPSLYNFYAHRPKPIIPRHLRYEVPERILHTGKVWRELDQDRVREIARDMKRKDVHAVAVCLLHAYANPRHEQRIKEILIEELPGLFITVSSEILPEFREYERTSTVCINAYVMPKVNKYVADLAEQLHKLEVKSGLYIMQSNGGVITAETARESSARTVLSGPAGGALAGTFVCAQTGRDNLITVDMGGTSLDICLIADQQPKYTTESHIGGYPIKLPMIDIHTIGAGGGSIAWIDSGGALRVGPESAGAVPGPVCYCKGGQEPTVTDANVVLGRLNPRYLLDGDFQLDVEKAYQAIEKKIAQPLGLTVIEAAAGIIKVVNANMVRGIRVVSVEKGYDPREFSLVAFGGAGPVHGVEMAEELGMPEVIVPKNPGINSALGMLVADVRHDYVRTHVKSMAEITGAELTDLFGEMEKQGSEQLAQEGFSPSDMVFLRSADVRYRGQAYEISIPVWGGTLTLDEIQRSKEHFHLEHEKAYGYRREKETVEMVNLRLVALGKLPRMELVKEQESNQAIPEPVACREVYFSHGFLPTAVYNRKKFRYGVMLRGPAIVEQLDSTTVIFPDQDATVDAFGNMIIKLKGGKKNA</sequence>